<dbReference type="KEGG" id="hal:AAC82917.1"/>
<reference evidence="2" key="1">
    <citation type="journal article" date="1987" name="Mol. Microbiol.">
        <title>A plasmid-encoded gas vesicle protein gene in a halophilic archaebacterium.</title>
        <authorList>
            <person name="DasSarma S."/>
            <person name="Damerval T."/>
            <person name="Jones J.G."/>
            <person name="Tandeau de Marsac N."/>
        </authorList>
    </citation>
    <scope>NUCLEOTIDE SEQUENCE</scope>
    <source>
        <strain evidence="2">NRC-1</strain>
    </source>
</reference>
<keyword evidence="2" id="KW-0614">Plasmid</keyword>
<feature type="compositionally biased region" description="Basic residues" evidence="1">
    <location>
        <begin position="280"/>
        <end position="310"/>
    </location>
</feature>
<reference evidence="2" key="7">
    <citation type="journal article" date="1993" name="J. Bacteriol.">
        <title>The rightward gas vesicle operon in Halobacterium plasmid pNRC100: identification of the gvpA and gvpC gene products by use of antibody probes and genetic analysis of the region downstream of gvpC.</title>
        <authorList>
            <person name="Halladay J.T."/>
            <person name="Jones J.G."/>
            <person name="Lin F."/>
            <person name="MacDonald A.B."/>
            <person name="DasSarma S."/>
        </authorList>
    </citation>
    <scope>NUCLEOTIDE SEQUENCE</scope>
    <source>
        <strain evidence="2">NRC-1</strain>
    </source>
</reference>
<dbReference type="HOGENOM" id="CLU_697579_0_0_2"/>
<accession>O52037</accession>
<proteinExistence type="predicted"/>
<reference evidence="2" key="11">
    <citation type="book" date="1995" name="ARCHAEA: A LABORATORY MANUAL - HALOPHILES: 253-255" publisher="Cold Spring Harbor Laboratory Press">
        <title>Natural plasmids and plasmid vectors of halophiles.</title>
        <authorList>
            <person name="DasSarma S."/>
            <person name="Robb F.T."/>
            <person name="Place A.R."/>
            <person name="Sowers K.R."/>
            <person name="Schreier H.J."/>
            <person name="DasSarma S. and Fleischmann"/>
            <person name="E.M."/>
        </authorList>
    </citation>
    <scope>NUCLEOTIDE SEQUENCE</scope>
    <source>
        <strain evidence="2">NRC-1</strain>
        <plasmid evidence="2">pNRC100</plasmid>
    </source>
</reference>
<reference evidence="2" key="9">
    <citation type="journal article" date="1994" name="J. Bacteriol.">
        <title>Wild-type gas vesicle formation requires at least ten genes in the gvp gene cluster of Halobacterium halobium plasmid pNRC100.</title>
        <authorList>
            <person name="DasSarma S."/>
            <person name="Arora P."/>
            <person name="Lin F."/>
            <person name="Molinari E."/>
            <person name="Yin L.R."/>
        </authorList>
    </citation>
    <scope>NUCLEOTIDE SEQUENCE</scope>
    <source>
        <strain evidence="2">NRC-1</strain>
    </source>
</reference>
<dbReference type="PIR" id="T08350">
    <property type="entry name" value="T08350"/>
</dbReference>
<dbReference type="Proteomes" id="UP000000554">
    <property type="component" value="Plasmid pNRC100"/>
</dbReference>
<evidence type="ECO:0000313" key="3">
    <source>
        <dbReference type="EMBL" id="DAC79630.1"/>
    </source>
</evidence>
<dbReference type="EMBL" id="AF016485">
    <property type="protein sequence ID" value="AAC82917.1"/>
    <property type="molecule type" value="Genomic_DNA"/>
</dbReference>
<feature type="region of interest" description="Disordered" evidence="1">
    <location>
        <begin position="258"/>
        <end position="345"/>
    </location>
</feature>
<reference evidence="3" key="16">
    <citation type="journal article" date="2008" name="Genomics">
        <title>Evolution in the laboratory: the genome of Halobacterium salinarum strain R1 compared to that of strain NRC-1.</title>
        <authorList>
            <person name="Pfeiffer F."/>
            <person name="Schuster S.C."/>
            <person name="Broicher A."/>
            <person name="Falb M."/>
            <person name="Palm P."/>
            <person name="Rodewald K."/>
            <person name="Ruepp A."/>
            <person name="Soppa J."/>
            <person name="Tittor J."/>
            <person name="Oesterhelt D."/>
        </authorList>
    </citation>
    <scope>NUCLEOTIDE SEQUENCE</scope>
    <source>
        <strain evidence="3">NRC-1</strain>
        <plasmid evidence="3">pNRC100</plasmid>
    </source>
</reference>
<gene>
    <name evidence="3" type="ORF">VNG_7133</name>
</gene>
<reference evidence="2" key="3">
    <citation type="journal article" date="1991" name="Gene">
        <title>Structure and organization of the gas vesicle gene cluster on the Halobacterium halobium plasmid pNRC100.</title>
        <authorList>
            <person name="Jones J.G."/>
            <person name="Young D.C."/>
            <person name="DasSarma S."/>
        </authorList>
    </citation>
    <scope>NUCLEOTIDE SEQUENCE</scope>
    <source>
        <strain evidence="2">NRC-1</strain>
    </source>
</reference>
<reference evidence="2" key="6">
    <citation type="journal article" date="1993" name="Experientia">
        <title>Identification and analysis of the gas vesicle gene cluster on an unstable plasmid of Halobacterium halobium.</title>
        <authorList>
            <person name="DasSarma S."/>
        </authorList>
    </citation>
    <scope>NUCLEOTIDE SEQUENCE</scope>
    <source>
        <strain evidence="2">NRC-1</strain>
    </source>
</reference>
<organism evidence="2 4">
    <name type="scientific">Halobacterium salinarum (strain ATCC 700922 / JCM 11081 / NRC-1)</name>
    <name type="common">Halobacterium halobium</name>
    <dbReference type="NCBI Taxonomy" id="64091"/>
    <lineage>
        <taxon>Archaea</taxon>
        <taxon>Methanobacteriati</taxon>
        <taxon>Methanobacteriota</taxon>
        <taxon>Stenosarchaea group</taxon>
        <taxon>Halobacteria</taxon>
        <taxon>Halobacteriales</taxon>
        <taxon>Halobacteriaceae</taxon>
        <taxon>Halobacterium</taxon>
        <taxon>Halobacterium salinarum NRC-34001</taxon>
    </lineage>
</organism>
<evidence type="ECO:0000313" key="2">
    <source>
        <dbReference type="EMBL" id="AAC82917.1"/>
    </source>
</evidence>
<protein>
    <submittedName>
        <fullName evidence="3">Spurious ORF</fullName>
    </submittedName>
</protein>
<reference evidence="3" key="17">
    <citation type="journal article" date="2015" name="Life">
        <title>A manual curation strategy to improve genome annotation: application to a set of haloarchael genomes.</title>
        <authorList>
            <person name="Pfeiffer F."/>
            <person name="Oesterhelt D."/>
        </authorList>
    </citation>
    <scope>NUCLEOTIDE SEQUENCE</scope>
    <source>
        <strain evidence="3">NRC-1</strain>
        <plasmid evidence="3">pNRC100</plasmid>
    </source>
</reference>
<reference evidence="2" key="8">
    <citation type="journal article" date="1993" name="J. Bacteriol.">
        <title>Minimal replication origin of the 200-kilobase Halobacterium plasmid pNRC100.</title>
        <authorList>
            <person name="Ng W.L."/>
            <person name="DasSarma S."/>
        </authorList>
    </citation>
    <scope>NUCLEOTIDE SEQUENCE</scope>
    <source>
        <strain evidence="2">NRC-1</strain>
    </source>
</reference>
<evidence type="ECO:0000256" key="1">
    <source>
        <dbReference type="SAM" id="MobiDB-lite"/>
    </source>
</evidence>
<dbReference type="AlphaFoldDB" id="O52037"/>
<reference evidence="2 4" key="13">
    <citation type="journal article" date="1998" name="Genome Res.">
        <title>Snapshot of a large dynamic replicon in a halophilic archaeon: megaplasmid or minichromosome?</title>
        <authorList>
            <person name="Ng W.V."/>
            <person name="Ciufo S.A."/>
            <person name="Smith T.M."/>
            <person name="Bumgarner R.E."/>
            <person name="Baskin D."/>
            <person name="Faust J."/>
            <person name="Hall B."/>
            <person name="Loretz C."/>
            <person name="Seto J."/>
            <person name="Slagel J."/>
            <person name="Hood L."/>
            <person name="DasSarma S."/>
        </authorList>
    </citation>
    <scope>NUCLEOTIDE SEQUENCE [LARGE SCALE GENOMIC DNA]</scope>
    <source>
        <strain evidence="4">ATCC 700922 / JCM 11081 / NRC-1</strain>
        <strain evidence="2">NRC-1</strain>
        <plasmid evidence="4">Plasmid pNRC100</plasmid>
    </source>
</reference>
<name>O52037_HALSA</name>
<reference evidence="3" key="18">
    <citation type="journal article" date="2019" name="Microbiol. Resour. Announc.">
        <title>The genome of the Halobacterium salinarum type strain is closely related to that of the laboratory strains NRC-1 and R1.</title>
        <authorList>
            <person name="Pfeiffer F."/>
            <person name="Marchfelder A."/>
            <person name="Habermann B.H."/>
            <person name="Dyall-Smith M."/>
        </authorList>
    </citation>
    <scope>NUCLEOTIDE SEQUENCE</scope>
    <source>
        <strain evidence="3">NRC-1</strain>
        <plasmid evidence="3">pNRC100</plasmid>
    </source>
</reference>
<sequence length="395" mass="44252">MTIETQSLKALRRSTSRDRARLRLAGPRSRRSRGRRCAPRACGACGVGGRSRREAPWVRETSSPGNRSGLALSEFDRTVDCSSGDVVGWTGVYVSARPARRCRLPVSYAHRRPAHSVRGTSASLATDHSGLRRASSAFRAKVHVPSTPALHPFGSCGPRRSRPRRTWLRRGERGMRWPLAPGGSARGAGWGSPHVGALSLAPGRALAKARARARRWFCRSLSSENRDVGASRWRRVSAFTGTVSTQCLVTTLAERSFRSMNRHSRTRASRRPMKTGSRSSTRRRSSRRRSNRRPRRRWMRTTRTGSRTRAKTGFTASPSNRRSAFGRGKPNWSASVPRPSWERRTVGSSAREILQRSGALCGVLSSRHGLRAWTRWPTPNEMIPERSSRRSSWRR</sequence>
<reference evidence="2" key="12">
    <citation type="journal article" date="1997" name="FEMS Microbiol. Lett.">
        <title>Genetic analysis of gas vesicle formation in haloarchaea.</title>
        <authorList>
            <person name="DasSarma S."/>
            <person name="Arora P."/>
        </authorList>
    </citation>
    <scope>NUCLEOTIDE SEQUENCE</scope>
    <source>
        <strain evidence="2">NRC-1</strain>
        <plasmid evidence="2">pNRC100</plasmid>
    </source>
</reference>
<feature type="region of interest" description="Disordered" evidence="1">
    <location>
        <begin position="1"/>
        <end position="35"/>
    </location>
</feature>
<reference evidence="2" key="5">
    <citation type="journal article" date="1992" name="Gene">
        <title>Genetic transformation of a halophilic archaebacterium with a gas vesicle gene cluster restores its ability to float.</title>
        <authorList>
            <person name="Halladay J.T."/>
            <person name="Ng W.L."/>
            <person name="DasSarma S."/>
        </authorList>
    </citation>
    <scope>NUCLEOTIDE SEQUENCE</scope>
    <source>
        <strain evidence="2">NRC-1</strain>
    </source>
</reference>
<reference evidence="2" key="14">
    <citation type="submission" date="1998-01" db="EMBL/GenBank/DDBJ databases">
        <authorList>
            <person name="Ng W.L."/>
            <person name="Ciufo S.A."/>
            <person name="Smith T.M."/>
            <person name="Bumgarner R.E."/>
            <person name="Loretz C."/>
            <person name="Baskin D."/>
            <person name="Faust J."/>
            <person name="Seto J."/>
            <person name="Slagel J."/>
            <person name="Hood L."/>
            <person name="DasSarma S."/>
        </authorList>
    </citation>
    <scope>NUCLEOTIDE SEQUENCE</scope>
    <source>
        <strain evidence="2">NRC-1</strain>
        <plasmid evidence="2">pNRC100</plasmid>
    </source>
</reference>
<dbReference type="EMBL" id="BK010830">
    <property type="protein sequence ID" value="DAC79630.1"/>
    <property type="molecule type" value="Genomic_DNA"/>
</dbReference>
<reference evidence="2" key="2">
    <citation type="journal article" date="1989" name="Nucleic Acids Res.">
        <title>Analysis of insertion mutants reveals two new genes in the pNRC100 gas vesicle gene cluster of Halobacterium halobium.</title>
        <authorList>
            <person name="Jones J.G."/>
            <person name="Hackett N.R."/>
            <person name="Halladay J.T."/>
            <person name="Scothorn D.J."/>
            <person name="Yang C.F."/>
            <person name="Ng W.L."/>
            <person name="DasSarma S."/>
        </authorList>
    </citation>
    <scope>NUCLEOTIDE SEQUENCE</scope>
    <source>
        <strain evidence="2">NRC-1</strain>
    </source>
</reference>
<evidence type="ECO:0000313" key="4">
    <source>
        <dbReference type="Proteomes" id="UP000000554"/>
    </source>
</evidence>
<feature type="compositionally biased region" description="Basic residues" evidence="1">
    <location>
        <begin position="260"/>
        <end position="273"/>
    </location>
</feature>
<geneLocation type="plasmid" evidence="2 4">
    <name>pNRC100</name>
</geneLocation>
<reference evidence="2 4" key="15">
    <citation type="journal article" date="2000" name="Proc. Natl. Acad. Sci. U.S.A.">
        <title>Genome sequence of Halobacterium species NRC-1.</title>
        <authorList>
            <person name="Ng W.V."/>
            <person name="Kennedy S.P."/>
            <person name="Mahairas G.G."/>
            <person name="Berquist B."/>
            <person name="Pan M."/>
            <person name="Shukla H.D."/>
            <person name="Lasky S.R."/>
            <person name="Baliga N.S."/>
            <person name="Thorsson V."/>
            <person name="Sbrogna J."/>
            <person name="Swartzell S."/>
            <person name="Weir D."/>
            <person name="Hall J."/>
            <person name="Dahl T.A."/>
            <person name="Welti R."/>
            <person name="Goo Y.A."/>
            <person name="Leithauser B."/>
            <person name="Keller K."/>
            <person name="Cruz R."/>
            <person name="Danson M.J."/>
            <person name="Hough D.W."/>
            <person name="Maddocks D.G."/>
            <person name="Jablonski P.E."/>
            <person name="Krebs M.P."/>
            <person name="Angevine C.M."/>
            <person name="Dale H."/>
            <person name="Isenbarger T.A."/>
            <person name="Peck R.F."/>
            <person name="Pohlschroder M."/>
            <person name="Spudich J.L."/>
            <person name="Jung K.W."/>
            <person name="Alam M."/>
            <person name="Freitas T."/>
            <person name="Hou S."/>
            <person name="Daniels C.J."/>
            <person name="Dennis P.P."/>
            <person name="Omer A.D."/>
            <person name="Ebhardt H."/>
            <person name="Lowe T.M."/>
            <person name="Liang P."/>
            <person name="Riley M."/>
            <person name="Hood L."/>
            <person name="DasSarma S."/>
        </authorList>
    </citation>
    <scope>NUCLEOTIDE SEQUENCE [LARGE SCALE GENOMIC DNA]</scope>
    <source>
        <strain evidence="4">ATCC 700922 / JCM 11081 / NRC-1</strain>
        <strain evidence="2">NRC-1</strain>
        <plasmid evidence="4">Plasmid pNRC100</plasmid>
    </source>
</reference>
<keyword evidence="4" id="KW-1185">Reference proteome</keyword>
<reference evidence="2" key="4">
    <citation type="journal article" date="1991" name="J. Bacteriol.">
        <title>Structure of the gas vesicle plasmid in Halobacterium halobium inversion isomers, inverted repeats, and insertion sequences.</title>
        <authorList>
            <person name="Ng W.L."/>
            <person name="Kothakota S."/>
            <person name="DasSarma S."/>
        </authorList>
    </citation>
    <scope>NUCLEOTIDE SEQUENCE</scope>
    <source>
        <strain evidence="2">NRC-1</strain>
    </source>
</reference>
<reference evidence="2" key="10">
    <citation type="journal article" date="1994" name="Syst. Appl. Microbiol.">
        <title>Large deletions in class III gas vesicle-deficient mutants of Halobacterium halobium.</title>
        <authorList>
            <person name="Ng W.L."/>
            <person name="Arora P."/>
            <person name="DasSarma S."/>
        </authorList>
    </citation>
    <scope>NUCLEOTIDE SEQUENCE</scope>
    <source>
        <strain evidence="2">NRC-1</strain>
        <plasmid evidence="2">pNRC100</plasmid>
    </source>
</reference>